<organism evidence="1 2">
    <name type="scientific">Methylobacterium aquaticum</name>
    <dbReference type="NCBI Taxonomy" id="270351"/>
    <lineage>
        <taxon>Bacteria</taxon>
        <taxon>Pseudomonadati</taxon>
        <taxon>Pseudomonadota</taxon>
        <taxon>Alphaproteobacteria</taxon>
        <taxon>Hyphomicrobiales</taxon>
        <taxon>Methylobacteriaceae</taxon>
        <taxon>Methylobacterium</taxon>
    </lineage>
</organism>
<accession>A0A0C6F9L0</accession>
<protein>
    <submittedName>
        <fullName evidence="1">Uncharacterized protein</fullName>
    </submittedName>
</protein>
<sequence>MARPKLTALRAPTPDLFIGDLPAREVAPGPDPYFCTFCGVATWTPYSRRQPGLRQWLKRVWTACDDPDCRGRVDAAVERPSGVAA</sequence>
<name>A0A0C6F9L0_9HYPH</name>
<gene>
    <name evidence="1" type="ORF">Maq22A_1p36410</name>
</gene>
<dbReference type="OrthoDB" id="9879986at2"/>
<dbReference type="KEGG" id="maqu:Maq22A_1p36410"/>
<dbReference type="EMBL" id="AP014705">
    <property type="protein sequence ID" value="BAQ49486.1"/>
    <property type="molecule type" value="Genomic_DNA"/>
</dbReference>
<dbReference type="AlphaFoldDB" id="A0A0C6F9L0"/>
<dbReference type="PATRIC" id="fig|270351.10.peg.6563"/>
<reference evidence="2" key="2">
    <citation type="submission" date="2015-01" db="EMBL/GenBank/DDBJ databases">
        <title>Complete genome sequence of Methylobacterium aquaticum strain 22A.</title>
        <authorList>
            <person name="Tani A."/>
            <person name="Ogura Y."/>
            <person name="Hayashi T."/>
        </authorList>
    </citation>
    <scope>NUCLEOTIDE SEQUENCE [LARGE SCALE GENOMIC DNA]</scope>
    <source>
        <strain evidence="2">MA-22A</strain>
        <plasmid evidence="2">Plasmid pMaq22A_1p DNA</plasmid>
    </source>
</reference>
<proteinExistence type="predicted"/>
<evidence type="ECO:0000313" key="1">
    <source>
        <dbReference type="EMBL" id="BAQ49486.1"/>
    </source>
</evidence>
<evidence type="ECO:0000313" key="2">
    <source>
        <dbReference type="Proteomes" id="UP000061432"/>
    </source>
</evidence>
<keyword evidence="1" id="KW-0614">Plasmid</keyword>
<reference evidence="1 2" key="1">
    <citation type="journal article" date="2015" name="Genome Announc.">
        <title>Complete Genome Sequence of Methylobacterium aquaticum Strain 22A, Isolated from Racomitrium japonicum Moss.</title>
        <authorList>
            <person name="Tani A."/>
            <person name="Ogura Y."/>
            <person name="Hayashi T."/>
            <person name="Kimbara K."/>
        </authorList>
    </citation>
    <scope>NUCLEOTIDE SEQUENCE [LARGE SCALE GENOMIC DNA]</scope>
    <source>
        <strain evidence="1 2">MA-22A</strain>
        <plasmid evidence="2">Plasmid pMaq22A_1p DNA</plasmid>
    </source>
</reference>
<geneLocation type="plasmid" evidence="2">
    <name>pMaq22A_1p DNA</name>
</geneLocation>
<dbReference type="Proteomes" id="UP000061432">
    <property type="component" value="Plasmid pMaq22A_1p"/>
</dbReference>
<dbReference type="RefSeq" id="WP_060850532.1">
    <property type="nucleotide sequence ID" value="NZ_AP014705.1"/>
</dbReference>